<evidence type="ECO:0000259" key="1">
    <source>
        <dbReference type="Pfam" id="PF01636"/>
    </source>
</evidence>
<dbReference type="InterPro" id="IPR002575">
    <property type="entry name" value="Aminoglycoside_PTrfase"/>
</dbReference>
<reference evidence="2 3" key="1">
    <citation type="submission" date="2019-06" db="EMBL/GenBank/DDBJ databases">
        <title>Draft genome sequence of the filamentous fungus Phialemoniopsis curvata isolated from diesel fuel.</title>
        <authorList>
            <person name="Varaljay V.A."/>
            <person name="Lyon W.J."/>
            <person name="Crouch A.L."/>
            <person name="Drake C.E."/>
            <person name="Hollomon J.M."/>
            <person name="Nadeau L.J."/>
            <person name="Nunn H.S."/>
            <person name="Stevenson B.S."/>
            <person name="Bojanowski C.L."/>
            <person name="Crookes-Goodson W.J."/>
        </authorList>
    </citation>
    <scope>NUCLEOTIDE SEQUENCE [LARGE SCALE GENOMIC DNA]</scope>
    <source>
        <strain evidence="2 3">D216</strain>
    </source>
</reference>
<organism evidence="2 3">
    <name type="scientific">Thyridium curvatum</name>
    <dbReference type="NCBI Taxonomy" id="1093900"/>
    <lineage>
        <taxon>Eukaryota</taxon>
        <taxon>Fungi</taxon>
        <taxon>Dikarya</taxon>
        <taxon>Ascomycota</taxon>
        <taxon>Pezizomycotina</taxon>
        <taxon>Sordariomycetes</taxon>
        <taxon>Sordariomycetidae</taxon>
        <taxon>Thyridiales</taxon>
        <taxon>Thyridiaceae</taxon>
        <taxon>Thyridium</taxon>
    </lineage>
</organism>
<dbReference type="RefSeq" id="XP_030992820.1">
    <property type="nucleotide sequence ID" value="XM_031142771.1"/>
</dbReference>
<name>A0A507B1F7_9PEZI</name>
<dbReference type="SUPFAM" id="SSF56112">
    <property type="entry name" value="Protein kinase-like (PK-like)"/>
    <property type="match status" value="1"/>
</dbReference>
<dbReference type="EMBL" id="SKBQ01000050">
    <property type="protein sequence ID" value="TPX11109.1"/>
    <property type="molecule type" value="Genomic_DNA"/>
</dbReference>
<gene>
    <name evidence="2" type="ORF">E0L32_007970</name>
</gene>
<dbReference type="GeneID" id="41975417"/>
<proteinExistence type="predicted"/>
<dbReference type="Gene3D" id="3.90.1200.10">
    <property type="match status" value="1"/>
</dbReference>
<dbReference type="AlphaFoldDB" id="A0A507B1F7"/>
<sequence length="586" mass="65922">MSATQDGVRSTLSLIEDMALPHPSGRLLTTFITEALNPSFAAAYARDKLSAGECDLLLSGWTHIIESISSNGDVPPPPNEKIRRDIIKRDGNRCCVTGKVGTIRDPLQVMPILPVPSGWATDKVVWPPPKPPYDQNADSSCPKPGIFDMLGAFFGPQYRGWWLSYSREPEYMTPLHSHWLIRKSVAGALSRGLIRLDRLQPSMVEDAWQYAVNPVSVGTLESISVETPYALLADHSRSGIEKIDPRFVGTHARLCKGIRLLAIAREIASESSSQPPTSSYLTLDIKSHKTSWGLAFLRGFLARATLNVWLLFPRKARIAAYEMLRKFGRLVYGEQGDYSTVQRVPFGLYLKYQGEPDGYRNEFNALQMVRRYTSIPSPDPLDMVVKGCDEDDPFSSSRAFLLITQVPGVPLSRCEDMLSDRACEEITLQLQHYISQLRDIPKEANPSMAICNTLGGPLRDPRIRGEQPMGPFPDEAAFSQILRFSDEPSRRGHKILFTHADLNPRNILVDRTIEADGSISWRVTGIVDWETSGYYPEYWDCTKALFEGFRWSKRYNDMMKSVFKELGDYSQEIDVEVRSWESGDGV</sequence>
<comment type="caution">
    <text evidence="2">The sequence shown here is derived from an EMBL/GenBank/DDBJ whole genome shotgun (WGS) entry which is preliminary data.</text>
</comment>
<dbReference type="Pfam" id="PF01636">
    <property type="entry name" value="APH"/>
    <property type="match status" value="1"/>
</dbReference>
<dbReference type="OrthoDB" id="3250044at2759"/>
<dbReference type="InParanoid" id="A0A507B1F7"/>
<dbReference type="PANTHER" id="PTHR21310">
    <property type="entry name" value="AMINOGLYCOSIDE PHOSPHOTRANSFERASE-RELATED-RELATED"/>
    <property type="match status" value="1"/>
</dbReference>
<dbReference type="STRING" id="1093900.A0A507B1F7"/>
<dbReference type="InterPro" id="IPR011009">
    <property type="entry name" value="Kinase-like_dom_sf"/>
</dbReference>
<dbReference type="Proteomes" id="UP000319257">
    <property type="component" value="Unassembled WGS sequence"/>
</dbReference>
<protein>
    <recommendedName>
        <fullName evidence="1">Aminoglycoside phosphotransferase domain-containing protein</fullName>
    </recommendedName>
</protein>
<dbReference type="PANTHER" id="PTHR21310:SF58">
    <property type="entry name" value="AMINOGLYCOSIDE PHOSPHOTRANSFERASE DOMAIN-CONTAINING PROTEIN"/>
    <property type="match status" value="1"/>
</dbReference>
<feature type="domain" description="Aminoglycoside phosphotransferase" evidence="1">
    <location>
        <begin position="356"/>
        <end position="551"/>
    </location>
</feature>
<evidence type="ECO:0000313" key="2">
    <source>
        <dbReference type="EMBL" id="TPX11109.1"/>
    </source>
</evidence>
<dbReference type="InterPro" id="IPR051678">
    <property type="entry name" value="AGP_Transferase"/>
</dbReference>
<evidence type="ECO:0000313" key="3">
    <source>
        <dbReference type="Proteomes" id="UP000319257"/>
    </source>
</evidence>
<accession>A0A507B1F7</accession>
<keyword evidence="3" id="KW-1185">Reference proteome</keyword>